<evidence type="ECO:0000313" key="3">
    <source>
        <dbReference type="Proteomes" id="UP000460318"/>
    </source>
</evidence>
<comment type="caution">
    <text evidence="2">The sequence shown here is derived from an EMBL/GenBank/DDBJ whole genome shotgun (WGS) entry which is preliminary data.</text>
</comment>
<dbReference type="SMART" id="SM00506">
    <property type="entry name" value="A1pp"/>
    <property type="match status" value="1"/>
</dbReference>
<keyword evidence="3" id="KW-1185">Reference proteome</keyword>
<proteinExistence type="predicted"/>
<dbReference type="Pfam" id="PF01661">
    <property type="entry name" value="Macro"/>
    <property type="match status" value="1"/>
</dbReference>
<protein>
    <submittedName>
        <fullName evidence="2">Phage tail protein</fullName>
    </submittedName>
</protein>
<name>A0A7X3LIY6_9BACL</name>
<reference evidence="2 3" key="1">
    <citation type="submission" date="2019-12" db="EMBL/GenBank/DDBJ databases">
        <title>Paenibacillus sp. nov., an endophytic bacterium isolated from the stem of Dendrobium.</title>
        <authorList>
            <person name="Zhao R."/>
        </authorList>
    </citation>
    <scope>NUCLEOTIDE SEQUENCE [LARGE SCALE GENOMIC DNA]</scope>
    <source>
        <strain evidence="2 3">HJL G12</strain>
    </source>
</reference>
<dbReference type="Gene3D" id="3.40.220.10">
    <property type="entry name" value="Leucine Aminopeptidase, subunit E, domain 1"/>
    <property type="match status" value="1"/>
</dbReference>
<evidence type="ECO:0000313" key="2">
    <source>
        <dbReference type="EMBL" id="MWV44794.1"/>
    </source>
</evidence>
<dbReference type="EMBL" id="WUBI01000002">
    <property type="protein sequence ID" value="MWV44794.1"/>
    <property type="molecule type" value="Genomic_DNA"/>
</dbReference>
<feature type="domain" description="Macro" evidence="1">
    <location>
        <begin position="15"/>
        <end position="165"/>
    </location>
</feature>
<dbReference type="AlphaFoldDB" id="A0A7X3LIY6"/>
<dbReference type="InterPro" id="IPR002589">
    <property type="entry name" value="Macro_dom"/>
</dbReference>
<dbReference type="Proteomes" id="UP000460318">
    <property type="component" value="Unassembled WGS sequence"/>
</dbReference>
<sequence length="196" mass="22232">MNLVFFDINPEICREFEAHFGELPNVRIENKRLVELDGYECIVSPANSYGMMDGGLDKHIIEMFGVELMDTVQKYIIDNFAGEQPVGTSFVIPTNNKSHPYLAHTPTMRFPRSIVGTDNVYQSMKAMLIAINKFNQSQHRIDTVACSGLGTTTGRMNPLIAVKQMRLAYDHVLNVPKYIDWNFVNSRVDEIATLLK</sequence>
<gene>
    <name evidence="2" type="ORF">GRF59_14330</name>
</gene>
<dbReference type="SUPFAM" id="SSF52949">
    <property type="entry name" value="Macro domain-like"/>
    <property type="match status" value="1"/>
</dbReference>
<dbReference type="InterPro" id="IPR043472">
    <property type="entry name" value="Macro_dom-like"/>
</dbReference>
<accession>A0A7X3LIY6</accession>
<organism evidence="2 3">
    <name type="scientific">Paenibacillus dendrobii</name>
    <dbReference type="NCBI Taxonomy" id="2691084"/>
    <lineage>
        <taxon>Bacteria</taxon>
        <taxon>Bacillati</taxon>
        <taxon>Bacillota</taxon>
        <taxon>Bacilli</taxon>
        <taxon>Bacillales</taxon>
        <taxon>Paenibacillaceae</taxon>
        <taxon>Paenibacillus</taxon>
    </lineage>
</organism>
<evidence type="ECO:0000259" key="1">
    <source>
        <dbReference type="SMART" id="SM00506"/>
    </source>
</evidence>